<sequence length="492" mass="55496">MKKLIISGMAAVSIVSMLQAAGNYFPTHACAHIDKKTEKVRKVNFYCKAYDDNDEIIDIFRKNVKLPYEEFKIFNGMHLQYKNYGSGDTITCAADSNNNNSKLCNSIFYSTTASDAVASAISSPFTAISGLLTSAAEGKYNGVVKVTKTFDREKFEEVINKNNLYKYQDIYESICKRKIELEKKYPFAKGNVISISDLKDIDDIANYDYISFFNTKEAELEKIVQKREEERKARLAKQEEERKARLAKQEEERAKEEKEIKKLVKQAKSGDFEALYKIYKRSLGKSATITTENEFGDKMTVKTCKISVLSPNPSFIEKVALTSLLLNTHSIEVPKTALDSNINSQVVAGVILKEIKWGWLPPRISVNSSSLNIKGKKLTIDVDVNFIANKIGNYLNPTNATTAKKRNILLNSFLLTRINYPFSKMGGKCNPELNGVSIVENLIVISSKFNDPKASKLLYLFASQASYKDITKYLLSDPNVKKAFKMILEKVK</sequence>
<keyword evidence="1" id="KW-0175">Coiled coil</keyword>
<protein>
    <submittedName>
        <fullName evidence="3">Uncharacterized protein</fullName>
    </submittedName>
</protein>
<keyword evidence="2" id="KW-0732">Signal</keyword>
<dbReference type="RefSeq" id="WP_092910822.1">
    <property type="nucleotide sequence ID" value="NZ_FOXB01000004.1"/>
</dbReference>
<evidence type="ECO:0000313" key="3">
    <source>
        <dbReference type="EMBL" id="SFP02095.1"/>
    </source>
</evidence>
<feature type="chain" id="PRO_5011676606" evidence="2">
    <location>
        <begin position="21"/>
        <end position="492"/>
    </location>
</feature>
<keyword evidence="4" id="KW-1185">Reference proteome</keyword>
<organism evidence="3 4">
    <name type="scientific">Hydrogenimonas thermophila</name>
    <dbReference type="NCBI Taxonomy" id="223786"/>
    <lineage>
        <taxon>Bacteria</taxon>
        <taxon>Pseudomonadati</taxon>
        <taxon>Campylobacterota</taxon>
        <taxon>Epsilonproteobacteria</taxon>
        <taxon>Campylobacterales</taxon>
        <taxon>Hydrogenimonadaceae</taxon>
        <taxon>Hydrogenimonas</taxon>
    </lineage>
</organism>
<reference evidence="3 4" key="1">
    <citation type="submission" date="2016-10" db="EMBL/GenBank/DDBJ databases">
        <authorList>
            <person name="de Groot N.N."/>
        </authorList>
    </citation>
    <scope>NUCLEOTIDE SEQUENCE [LARGE SCALE GENOMIC DNA]</scope>
    <source>
        <strain evidence="3 4">EP1-55-1</strain>
    </source>
</reference>
<evidence type="ECO:0000256" key="2">
    <source>
        <dbReference type="SAM" id="SignalP"/>
    </source>
</evidence>
<dbReference type="STRING" id="223786.SAMN05216234_10471"/>
<dbReference type="Proteomes" id="UP000199227">
    <property type="component" value="Unassembled WGS sequence"/>
</dbReference>
<dbReference type="AlphaFoldDB" id="A0A1I5LXV4"/>
<dbReference type="EMBL" id="FOXB01000004">
    <property type="protein sequence ID" value="SFP02095.1"/>
    <property type="molecule type" value="Genomic_DNA"/>
</dbReference>
<accession>A0A1I5LXV4</accession>
<name>A0A1I5LXV4_9BACT</name>
<gene>
    <name evidence="3" type="ORF">SAMN05216234_10471</name>
</gene>
<evidence type="ECO:0000256" key="1">
    <source>
        <dbReference type="SAM" id="Coils"/>
    </source>
</evidence>
<proteinExistence type="predicted"/>
<evidence type="ECO:0000313" key="4">
    <source>
        <dbReference type="Proteomes" id="UP000199227"/>
    </source>
</evidence>
<feature type="signal peptide" evidence="2">
    <location>
        <begin position="1"/>
        <end position="20"/>
    </location>
</feature>
<feature type="coiled-coil region" evidence="1">
    <location>
        <begin position="213"/>
        <end position="267"/>
    </location>
</feature>